<name>A0A8H5EY54_9AGAR</name>
<evidence type="ECO:0000256" key="13">
    <source>
        <dbReference type="RuleBase" id="RU361118"/>
    </source>
</evidence>
<comment type="caution">
    <text evidence="14">The sequence shown here is derived from an EMBL/GenBank/DDBJ whole genome shotgun (WGS) entry which is preliminary data.</text>
</comment>
<evidence type="ECO:0000256" key="10">
    <source>
        <dbReference type="PIRSR" id="PIRSR605002-1"/>
    </source>
</evidence>
<dbReference type="Gene3D" id="3.40.50.1000">
    <property type="entry name" value="HAD superfamily/HAD-like"/>
    <property type="match status" value="1"/>
</dbReference>
<keyword evidence="15" id="KW-1185">Reference proteome</keyword>
<comment type="function">
    <text evidence="13">Involved in the synthesis of the GDP-mannose and dolichol-phosphate-mannose required for a number of critical mannosyl transfer reactions.</text>
</comment>
<keyword evidence="7 12" id="KW-0479">Metal-binding</keyword>
<dbReference type="FunFam" id="3.30.1240.20:FF:000001">
    <property type="entry name" value="Phosphomannomutase"/>
    <property type="match status" value="1"/>
</dbReference>
<feature type="binding site" evidence="12">
    <location>
        <position position="230"/>
    </location>
    <ligand>
        <name>Mg(2+)</name>
        <dbReference type="ChEBI" id="CHEBI:18420"/>
        <label>2</label>
    </ligand>
</feature>
<evidence type="ECO:0000256" key="11">
    <source>
        <dbReference type="PIRSR" id="PIRSR605002-2"/>
    </source>
</evidence>
<feature type="binding site" evidence="12">
    <location>
        <position position="232"/>
    </location>
    <ligand>
        <name>Mg(2+)</name>
        <dbReference type="ChEBI" id="CHEBI:18420"/>
        <label>2</label>
    </ligand>
</feature>
<dbReference type="InterPro" id="IPR043169">
    <property type="entry name" value="PMM_cap"/>
</dbReference>
<sequence>MVSAAFADRPLKKLCLFDVDGTLSLARQSASPEMIETLRQLRKKCVIGFVGGSDLVKITEQLQTASDNVLDAFDYAFAENGLIAFKLGKPLPSESFIEYLGEERYKPLVKFILHWIADLDIPIKRGTFIEFRRGMVNVSPIGRNATIQERLDFQDLDLKHGYRAALVKALKEKFPDYPLTYAIGGQISFDVFPHGWDKTYALGRVEDENFEEIHFFGDKTFEGGNDHEIFSDPRTIGHTVRNPEDTIRQLKELFLKN</sequence>
<dbReference type="GO" id="GO:0046872">
    <property type="term" value="F:metal ion binding"/>
    <property type="evidence" value="ECO:0007669"/>
    <property type="project" value="UniProtKB-KW"/>
</dbReference>
<dbReference type="PANTHER" id="PTHR10466:SF0">
    <property type="entry name" value="PHOSPHOMANNOMUTASE"/>
    <property type="match status" value="1"/>
</dbReference>
<evidence type="ECO:0000256" key="2">
    <source>
        <dbReference type="ARBA" id="ARBA00004699"/>
    </source>
</evidence>
<dbReference type="GO" id="GO:0009298">
    <property type="term" value="P:GDP-mannose biosynthetic process"/>
    <property type="evidence" value="ECO:0007669"/>
    <property type="project" value="UniProtKB-UniPathway"/>
</dbReference>
<dbReference type="OrthoDB" id="10264771at2759"/>
<dbReference type="SFLD" id="SFLDG01140">
    <property type="entry name" value="C2.B:_Phosphomannomutase_and_P"/>
    <property type="match status" value="1"/>
</dbReference>
<feature type="binding site" evidence="12">
    <location>
        <position position="218"/>
    </location>
    <ligand>
        <name>Mg(2+)</name>
        <dbReference type="ChEBI" id="CHEBI:18420"/>
        <label>1</label>
    </ligand>
</feature>
<evidence type="ECO:0000256" key="8">
    <source>
        <dbReference type="ARBA" id="ARBA00022842"/>
    </source>
</evidence>
<feature type="binding site" evidence="11">
    <location>
        <position position="143"/>
    </location>
    <ligand>
        <name>alpha-D-mannose 1-phosphate</name>
        <dbReference type="ChEBI" id="CHEBI:58409"/>
    </ligand>
</feature>
<dbReference type="InterPro" id="IPR036412">
    <property type="entry name" value="HAD-like_sf"/>
</dbReference>
<comment type="similarity">
    <text evidence="3 13">Belongs to the eukaryotic PMM family.</text>
</comment>
<organism evidence="14 15">
    <name type="scientific">Psilocybe cf. subviscida</name>
    <dbReference type="NCBI Taxonomy" id="2480587"/>
    <lineage>
        <taxon>Eukaryota</taxon>
        <taxon>Fungi</taxon>
        <taxon>Dikarya</taxon>
        <taxon>Basidiomycota</taxon>
        <taxon>Agaricomycotina</taxon>
        <taxon>Agaricomycetes</taxon>
        <taxon>Agaricomycetidae</taxon>
        <taxon>Agaricales</taxon>
        <taxon>Agaricineae</taxon>
        <taxon>Strophariaceae</taxon>
        <taxon>Psilocybe</taxon>
    </lineage>
</organism>
<feature type="binding site" evidence="12">
    <location>
        <position position="235"/>
    </location>
    <ligand>
        <name>Mg(2+)</name>
        <dbReference type="ChEBI" id="CHEBI:18420"/>
        <label>2</label>
    </ligand>
</feature>
<protein>
    <recommendedName>
        <fullName evidence="5 13">Phosphomannomutase</fullName>
        <ecNumber evidence="5 13">5.4.2.8</ecNumber>
    </recommendedName>
</protein>
<accession>A0A8H5EY54</accession>
<dbReference type="AlphaFoldDB" id="A0A8H5EY54"/>
<dbReference type="CDD" id="cd02585">
    <property type="entry name" value="HAD_PMM"/>
    <property type="match status" value="1"/>
</dbReference>
<reference evidence="14 15" key="1">
    <citation type="journal article" date="2020" name="ISME J.">
        <title>Uncovering the hidden diversity of litter-decomposition mechanisms in mushroom-forming fungi.</title>
        <authorList>
            <person name="Floudas D."/>
            <person name="Bentzer J."/>
            <person name="Ahren D."/>
            <person name="Johansson T."/>
            <person name="Persson P."/>
            <person name="Tunlid A."/>
        </authorList>
    </citation>
    <scope>NUCLEOTIDE SEQUENCE [LARGE SCALE GENOMIC DNA]</scope>
    <source>
        <strain evidence="14 15">CBS 101986</strain>
    </source>
</reference>
<evidence type="ECO:0000256" key="3">
    <source>
        <dbReference type="ARBA" id="ARBA00009736"/>
    </source>
</evidence>
<feature type="binding site" evidence="11">
    <location>
        <position position="190"/>
    </location>
    <ligand>
        <name>alpha-D-mannose 1-phosphate</name>
        <dbReference type="ChEBI" id="CHEBI:58409"/>
    </ligand>
</feature>
<comment type="subcellular location">
    <subcellularLocation>
        <location evidence="1 13">Cytoplasm</location>
    </subcellularLocation>
</comment>
<evidence type="ECO:0000256" key="7">
    <source>
        <dbReference type="ARBA" id="ARBA00022723"/>
    </source>
</evidence>
<dbReference type="Proteomes" id="UP000567179">
    <property type="component" value="Unassembled WGS sequence"/>
</dbReference>
<dbReference type="UniPathway" id="UPA00126">
    <property type="reaction ID" value="UER00424"/>
</dbReference>
<dbReference type="NCBIfam" id="TIGR01484">
    <property type="entry name" value="HAD-SF-IIB"/>
    <property type="match status" value="1"/>
</dbReference>
<dbReference type="Pfam" id="PF03332">
    <property type="entry name" value="PMM"/>
    <property type="match status" value="1"/>
</dbReference>
<keyword evidence="8 12" id="KW-0460">Magnesium</keyword>
<dbReference type="SFLD" id="SFLDF00445">
    <property type="entry name" value="alpha-phosphomannomutase"/>
    <property type="match status" value="1"/>
</dbReference>
<dbReference type="InterPro" id="IPR023214">
    <property type="entry name" value="HAD_sf"/>
</dbReference>
<dbReference type="EMBL" id="JAACJJ010000042">
    <property type="protein sequence ID" value="KAF5316542.1"/>
    <property type="molecule type" value="Genomic_DNA"/>
</dbReference>
<comment type="pathway">
    <text evidence="2 13">Nucleotide-sugar biosynthesis; GDP-alpha-D-mannose biosynthesis; alpha-D-mannose 1-phosphate from D-fructose 6-phosphate: step 2/2.</text>
</comment>
<comment type="subunit">
    <text evidence="4 13">Homodimer.</text>
</comment>
<evidence type="ECO:0000256" key="12">
    <source>
        <dbReference type="PIRSR" id="PIRSR605002-3"/>
    </source>
</evidence>
<evidence type="ECO:0000256" key="4">
    <source>
        <dbReference type="ARBA" id="ARBA00011738"/>
    </source>
</evidence>
<feature type="active site" description="Proton donor/acceptor" evidence="10">
    <location>
        <position position="20"/>
    </location>
</feature>
<gene>
    <name evidence="14" type="ORF">D9619_006142</name>
</gene>
<evidence type="ECO:0000313" key="15">
    <source>
        <dbReference type="Proteomes" id="UP000567179"/>
    </source>
</evidence>
<evidence type="ECO:0000256" key="9">
    <source>
        <dbReference type="ARBA" id="ARBA00023235"/>
    </source>
</evidence>
<keyword evidence="9 13" id="KW-0413">Isomerase</keyword>
<feature type="binding site" evidence="11">
    <location>
        <position position="132"/>
    </location>
    <ligand>
        <name>alpha-D-mannose 1-phosphate</name>
        <dbReference type="ChEBI" id="CHEBI:58409"/>
    </ligand>
</feature>
<dbReference type="SUPFAM" id="SSF56784">
    <property type="entry name" value="HAD-like"/>
    <property type="match status" value="1"/>
</dbReference>
<evidence type="ECO:0000256" key="5">
    <source>
        <dbReference type="ARBA" id="ARBA00012730"/>
    </source>
</evidence>
<dbReference type="InterPro" id="IPR005002">
    <property type="entry name" value="PMM"/>
</dbReference>
<feature type="binding site" evidence="12">
    <location>
        <position position="18"/>
    </location>
    <ligand>
        <name>Mg(2+)</name>
        <dbReference type="ChEBI" id="CHEBI:18420"/>
        <label>1</label>
    </ligand>
</feature>
<dbReference type="EC" id="5.4.2.8" evidence="5 13"/>
<proteinExistence type="inferred from homology"/>
<feature type="binding site" evidence="12">
    <location>
        <position position="20"/>
    </location>
    <ligand>
        <name>Mg(2+)</name>
        <dbReference type="ChEBI" id="CHEBI:18420"/>
        <label>1</label>
    </ligand>
</feature>
<dbReference type="GO" id="GO:0005829">
    <property type="term" value="C:cytosol"/>
    <property type="evidence" value="ECO:0007669"/>
    <property type="project" value="TreeGrafter"/>
</dbReference>
<comment type="catalytic activity">
    <reaction evidence="13">
        <text>alpha-D-mannose 1-phosphate = D-mannose 6-phosphate</text>
        <dbReference type="Rhea" id="RHEA:11140"/>
        <dbReference type="ChEBI" id="CHEBI:58409"/>
        <dbReference type="ChEBI" id="CHEBI:58735"/>
        <dbReference type="EC" id="5.4.2.8"/>
    </reaction>
</comment>
<dbReference type="InterPro" id="IPR006379">
    <property type="entry name" value="HAD-SF_hydro_IIB"/>
</dbReference>
<dbReference type="GO" id="GO:0006487">
    <property type="term" value="P:protein N-linked glycosylation"/>
    <property type="evidence" value="ECO:0007669"/>
    <property type="project" value="TreeGrafter"/>
</dbReference>
<dbReference type="GO" id="GO:0004615">
    <property type="term" value="F:phosphomannomutase activity"/>
    <property type="evidence" value="ECO:0007669"/>
    <property type="project" value="UniProtKB-EC"/>
</dbReference>
<dbReference type="PANTHER" id="PTHR10466">
    <property type="entry name" value="PHOSPHOMANNOMUTASE"/>
    <property type="match status" value="1"/>
</dbReference>
<dbReference type="GO" id="GO:0006013">
    <property type="term" value="P:mannose metabolic process"/>
    <property type="evidence" value="ECO:0007669"/>
    <property type="project" value="TreeGrafter"/>
</dbReference>
<keyword evidence="6 13" id="KW-0963">Cytoplasm</keyword>
<feature type="binding site" evidence="11">
    <location>
        <position position="150"/>
    </location>
    <ligand>
        <name>alpha-D-mannose 1-phosphate</name>
        <dbReference type="ChEBI" id="CHEBI:58409"/>
    </ligand>
</feature>
<evidence type="ECO:0000256" key="1">
    <source>
        <dbReference type="ARBA" id="ARBA00004496"/>
    </source>
</evidence>
<dbReference type="SFLD" id="SFLDG01143">
    <property type="entry name" value="C2.B.3:_Phosphomannomutase_Lik"/>
    <property type="match status" value="1"/>
</dbReference>
<evidence type="ECO:0000256" key="6">
    <source>
        <dbReference type="ARBA" id="ARBA00022490"/>
    </source>
</evidence>
<feature type="active site" description="Nucleophile" evidence="10">
    <location>
        <position position="18"/>
    </location>
</feature>
<evidence type="ECO:0000313" key="14">
    <source>
        <dbReference type="EMBL" id="KAF5316542.1"/>
    </source>
</evidence>
<feature type="binding site" evidence="11">
    <location>
        <position position="27"/>
    </location>
    <ligand>
        <name>alpha-D-mannose 1-phosphate</name>
        <dbReference type="ChEBI" id="CHEBI:58409"/>
    </ligand>
</feature>
<comment type="cofactor">
    <cofactor evidence="12">
        <name>Mg(2+)</name>
        <dbReference type="ChEBI" id="CHEBI:18420"/>
    </cofactor>
</comment>
<dbReference type="Gene3D" id="3.30.1240.20">
    <property type="match status" value="1"/>
</dbReference>
<feature type="binding site" evidence="11">
    <location>
        <position position="188"/>
    </location>
    <ligand>
        <name>alpha-D-mannose 1-phosphate</name>
        <dbReference type="ChEBI" id="CHEBI:58409"/>
    </ligand>
</feature>
<dbReference type="SFLD" id="SFLDS00003">
    <property type="entry name" value="Haloacid_Dehalogenase"/>
    <property type="match status" value="1"/>
</dbReference>